<protein>
    <submittedName>
        <fullName evidence="5">Uncharacterized protein</fullName>
    </submittedName>
</protein>
<keyword evidence="6" id="KW-1185">Reference proteome</keyword>
<feature type="domain" description="DUF7761" evidence="3">
    <location>
        <begin position="242"/>
        <end position="342"/>
    </location>
</feature>
<dbReference type="Pfam" id="PF24953">
    <property type="entry name" value="DUF7762"/>
    <property type="match status" value="1"/>
</dbReference>
<evidence type="ECO:0000259" key="3">
    <source>
        <dbReference type="Pfam" id="PF24952"/>
    </source>
</evidence>
<dbReference type="AlphaFoldDB" id="A0A1G4I0A6"/>
<evidence type="ECO:0000313" key="5">
    <source>
        <dbReference type="EMBL" id="SCU65025.1"/>
    </source>
</evidence>
<name>A0A1G4I0A6_TRYEQ</name>
<dbReference type="PANTHER" id="PTHR42262">
    <property type="entry name" value="PDZ DOMAIN-CONTAINING PROTEIN-RELATED"/>
    <property type="match status" value="1"/>
</dbReference>
<dbReference type="RefSeq" id="XP_067076685.1">
    <property type="nucleotide sequence ID" value="XM_067220584.1"/>
</dbReference>
<reference evidence="5" key="1">
    <citation type="submission" date="2016-09" db="EMBL/GenBank/DDBJ databases">
        <authorList>
            <person name="Hebert L."/>
            <person name="Moumen B."/>
        </authorList>
    </citation>
    <scope>NUCLEOTIDE SEQUENCE [LARGE SCALE GENOMIC DNA]</scope>
    <source>
        <strain evidence="5">OVI</strain>
    </source>
</reference>
<dbReference type="GeneID" id="92381144"/>
<comment type="caution">
    <text evidence="5">The sequence shown here is derived from an EMBL/GenBank/DDBJ whole genome shotgun (WGS) entry which is preliminary data.</text>
</comment>
<dbReference type="InterPro" id="IPR056664">
    <property type="entry name" value="DUF7762"/>
</dbReference>
<organism evidence="5 6">
    <name type="scientific">Trypanosoma equiperdum</name>
    <dbReference type="NCBI Taxonomy" id="5694"/>
    <lineage>
        <taxon>Eukaryota</taxon>
        <taxon>Discoba</taxon>
        <taxon>Euglenozoa</taxon>
        <taxon>Kinetoplastea</taxon>
        <taxon>Metakinetoplastina</taxon>
        <taxon>Trypanosomatida</taxon>
        <taxon>Trypanosomatidae</taxon>
        <taxon>Trypanosoma</taxon>
    </lineage>
</organism>
<dbReference type="Pfam" id="PF24945">
    <property type="entry name" value="DUF7759"/>
    <property type="match status" value="1"/>
</dbReference>
<dbReference type="VEuPathDB" id="TriTrypDB:TEOVI_000721000"/>
<feature type="domain" description="DUF7759" evidence="2">
    <location>
        <begin position="590"/>
        <end position="700"/>
    </location>
</feature>
<evidence type="ECO:0000259" key="4">
    <source>
        <dbReference type="Pfam" id="PF24953"/>
    </source>
</evidence>
<gene>
    <name evidence="5" type="ORF">TEOVI_000721000</name>
</gene>
<sequence>MGRNKSHAPYLGVLEDGLNTLQRIQQWGAAAELLYTPNSLVSSPQSSNEPHALTVARQIATIMARLNELCRREAEVLLTPRLALLELADVIRHGLVSFHQEGFNGQLGNAEVLAKYVAHRTAPQCGVIEGLHVITWVSVKLRIELFIEQLRKRVDGELAAAEGGGSRTEQQLSALRTTQLLFNDFESLYDNLLVTFPCVQYADTIPEVGAQLMPILLKQYYQIAEWVELVESNNALPPLTETRVQSVDAESSSFVVRRQNPEAPLGLVFNECGRIVEIDPSVRSASASGEELHRLLRCSEKGAVVVAVNGKPIPRSPPSKPSKVLEMVHDAVKKNKRVVVKVAKELFKQPKVHQLAFIMPNQGGEGSSGQRATLVLHRSDRLTPWGCQFDQDLIINKIPRRELSEDAKNFFTEYSDRVSITAVNGVEVTTVAQAQALCSDTETAVLSLVVVTPAMAQQRKNRTTRQDTSVTLTPQQIEQLQETPLVPEQKTLPPLNQAPAELLESDSVVDGNLDAALLSTSMEDTGEVEDVTHEPHSQVEEVDMNAYQRVAIDVHHGEDLEQEERQKQQHLESERHLEPSGLEGSTDADAPGPLVFPNDVAIDLLTPSEMVIRRPSTEDRWGLVLNKIGTSSGDALRVLQLPELPPKGDTRRKHPFYKTFKNPSVPTEWRIESVNNTPVSKAADILEIMRKSLKLSIKFFKL</sequence>
<feature type="region of interest" description="Disordered" evidence="1">
    <location>
        <begin position="561"/>
        <end position="593"/>
    </location>
</feature>
<dbReference type="Pfam" id="PF24952">
    <property type="entry name" value="DUF7761"/>
    <property type="match status" value="1"/>
</dbReference>
<evidence type="ECO:0000256" key="1">
    <source>
        <dbReference type="SAM" id="MobiDB-lite"/>
    </source>
</evidence>
<evidence type="ECO:0000313" key="6">
    <source>
        <dbReference type="Proteomes" id="UP000195570"/>
    </source>
</evidence>
<dbReference type="Proteomes" id="UP000195570">
    <property type="component" value="Unassembled WGS sequence"/>
</dbReference>
<evidence type="ECO:0000259" key="2">
    <source>
        <dbReference type="Pfam" id="PF24945"/>
    </source>
</evidence>
<feature type="domain" description="DUF7762" evidence="4">
    <location>
        <begin position="353"/>
        <end position="451"/>
    </location>
</feature>
<feature type="compositionally biased region" description="Basic and acidic residues" evidence="1">
    <location>
        <begin position="561"/>
        <end position="578"/>
    </location>
</feature>
<accession>A0A1G4I0A6</accession>
<dbReference type="EMBL" id="CZPT02000209">
    <property type="protein sequence ID" value="SCU65025.1"/>
    <property type="molecule type" value="Genomic_DNA"/>
</dbReference>
<dbReference type="InterPro" id="IPR056661">
    <property type="entry name" value="DUF7759"/>
</dbReference>
<dbReference type="PANTHER" id="PTHR42262:SF2">
    <property type="entry name" value="PDZ DOMAIN-CONTAINING PROTEIN"/>
    <property type="match status" value="1"/>
</dbReference>
<dbReference type="InterPro" id="IPR056663">
    <property type="entry name" value="DUF7761"/>
</dbReference>
<proteinExistence type="predicted"/>